<evidence type="ECO:0000256" key="3">
    <source>
        <dbReference type="ARBA" id="ARBA00022490"/>
    </source>
</evidence>
<dbReference type="SUPFAM" id="SSF53300">
    <property type="entry name" value="vWA-like"/>
    <property type="match status" value="1"/>
</dbReference>
<dbReference type="InterPro" id="IPR037214">
    <property type="entry name" value="TROVE_dom_sf"/>
</dbReference>
<feature type="domain" description="TROVE" evidence="7">
    <location>
        <begin position="1"/>
        <end position="345"/>
    </location>
</feature>
<evidence type="ECO:0000259" key="7">
    <source>
        <dbReference type="PROSITE" id="PS50988"/>
    </source>
</evidence>
<gene>
    <name evidence="9" type="primary">LOC106460427</name>
</gene>
<evidence type="ECO:0000256" key="6">
    <source>
        <dbReference type="ARBA" id="ARBA00023274"/>
    </source>
</evidence>
<dbReference type="GeneID" id="106460427"/>
<name>A0ABM1B639_LIMPO</name>
<dbReference type="PANTHER" id="PTHR14202:SF0">
    <property type="entry name" value="RNA-BINDING PROTEIN RO60"/>
    <property type="match status" value="1"/>
</dbReference>
<dbReference type="Gene3D" id="3.40.50.410">
    <property type="entry name" value="von Willebrand factor, type A domain"/>
    <property type="match status" value="1"/>
</dbReference>
<evidence type="ECO:0000256" key="2">
    <source>
        <dbReference type="ARBA" id="ARBA00007814"/>
    </source>
</evidence>
<evidence type="ECO:0000313" key="8">
    <source>
        <dbReference type="Proteomes" id="UP000694941"/>
    </source>
</evidence>
<dbReference type="PANTHER" id="PTHR14202">
    <property type="entry name" value="60 KDA RIBONUCLEOPROTEIN SSA/RO"/>
    <property type="match status" value="1"/>
</dbReference>
<comment type="similarity">
    <text evidence="2">Belongs to the Ro 60 kDa family.</text>
</comment>
<dbReference type="PROSITE" id="PS50988">
    <property type="entry name" value="TROVE"/>
    <property type="match status" value="1"/>
</dbReference>
<keyword evidence="3" id="KW-0963">Cytoplasm</keyword>
<comment type="subcellular location">
    <subcellularLocation>
        <location evidence="1">Cytoplasm</location>
    </subcellularLocation>
</comment>
<dbReference type="InterPro" id="IPR040322">
    <property type="entry name" value="TROVE2"/>
</dbReference>
<sequence>MGDSVSNPEHSRLLRFLHIGTEAHCYAPGNKQFSLENIHCIDRNSQELAVKEIARVAKEGLSVYPDALSFALAVCSHSQDIRTKNAAYSALKEICLTAGGLFSFVHYGEEVSKPTTGWGRSRRTAVANWYKVDPKKLAALVTRVVSHHGWTHKDLLRLVHLKTENKALAAIYKYITHGYEATEKEFSGEDASSEVKEILAYLKAVHELKHAADEQKAVHLIETHDLSFEHIPTKLLKSEEIWLCLISRLPVRVLVAQLPRLHRLGFLKHKSPVFKPLLERLNTEITLAVNNLNPLQTFIIIKHLEILQKGPADKTVFHIHKHSQLNNTLQMLQRSSFKMVQSTNKRYLVAIDIRGSMFHGRKTSGCRYLCSADAACLVLMALAQAESGRLTTLVFSKDGLEEIEVDKEMSHGDVFKKLRETPMGTVNLAGPLQWAKEKKKSFDVILICTDNQIQPEVHPVDAFKDYRKDLDLPQARLVVCAFSSKDNFLAPSDDPDVLHVAGFDENVLQVIQDFACGVF</sequence>
<evidence type="ECO:0000256" key="1">
    <source>
        <dbReference type="ARBA" id="ARBA00004496"/>
    </source>
</evidence>
<keyword evidence="8" id="KW-1185">Reference proteome</keyword>
<dbReference type="InterPro" id="IPR036465">
    <property type="entry name" value="vWFA_dom_sf"/>
</dbReference>
<evidence type="ECO:0000256" key="4">
    <source>
        <dbReference type="ARBA" id="ARBA00022723"/>
    </source>
</evidence>
<evidence type="ECO:0000313" key="9">
    <source>
        <dbReference type="RefSeq" id="XP_013775576.1"/>
    </source>
</evidence>
<dbReference type="RefSeq" id="XP_013775576.1">
    <property type="nucleotide sequence ID" value="XM_013920122.2"/>
</dbReference>
<dbReference type="InterPro" id="IPR056800">
    <property type="entry name" value="vWA_Ro60"/>
</dbReference>
<dbReference type="Pfam" id="PF25045">
    <property type="entry name" value="vWA_Ro60"/>
    <property type="match status" value="1"/>
</dbReference>
<keyword evidence="5" id="KW-0694">RNA-binding</keyword>
<accession>A0ABM1B639</accession>
<reference evidence="9" key="1">
    <citation type="submission" date="2025-08" db="UniProtKB">
        <authorList>
            <consortium name="RefSeq"/>
        </authorList>
    </citation>
    <scope>IDENTIFICATION</scope>
    <source>
        <tissue evidence="9">Muscle</tissue>
    </source>
</reference>
<dbReference type="Proteomes" id="UP000694941">
    <property type="component" value="Unplaced"/>
</dbReference>
<organism evidence="8 9">
    <name type="scientific">Limulus polyphemus</name>
    <name type="common">Atlantic horseshoe crab</name>
    <dbReference type="NCBI Taxonomy" id="6850"/>
    <lineage>
        <taxon>Eukaryota</taxon>
        <taxon>Metazoa</taxon>
        <taxon>Ecdysozoa</taxon>
        <taxon>Arthropoda</taxon>
        <taxon>Chelicerata</taxon>
        <taxon>Merostomata</taxon>
        <taxon>Xiphosura</taxon>
        <taxon>Limulidae</taxon>
        <taxon>Limulus</taxon>
    </lineage>
</organism>
<dbReference type="Pfam" id="PF05731">
    <property type="entry name" value="TROVE"/>
    <property type="match status" value="1"/>
</dbReference>
<evidence type="ECO:0000256" key="5">
    <source>
        <dbReference type="ARBA" id="ARBA00022884"/>
    </source>
</evidence>
<dbReference type="SUPFAM" id="SSF140864">
    <property type="entry name" value="TROVE domain-like"/>
    <property type="match status" value="1"/>
</dbReference>
<keyword evidence="6" id="KW-0687">Ribonucleoprotein</keyword>
<dbReference type="InterPro" id="IPR008858">
    <property type="entry name" value="TROVE_dom"/>
</dbReference>
<keyword evidence="4" id="KW-0479">Metal-binding</keyword>
<protein>
    <submittedName>
        <fullName evidence="9">60 kDa SS-A/Ro ribonucleoprotein-like</fullName>
    </submittedName>
</protein>
<proteinExistence type="inferred from homology"/>